<dbReference type="EMBL" id="BJWG01000008">
    <property type="protein sequence ID" value="GEL95340.1"/>
    <property type="molecule type" value="Genomic_DNA"/>
</dbReference>
<dbReference type="PANTHER" id="PTHR30346">
    <property type="entry name" value="TRANSCRIPTIONAL DUAL REGULATOR HCAR-RELATED"/>
    <property type="match status" value="1"/>
</dbReference>
<evidence type="ECO:0000313" key="7">
    <source>
        <dbReference type="EMBL" id="GEL95340.1"/>
    </source>
</evidence>
<organism evidence="7 8">
    <name type="scientific">Cellulomonas composti</name>
    <dbReference type="NCBI Taxonomy" id="266130"/>
    <lineage>
        <taxon>Bacteria</taxon>
        <taxon>Bacillati</taxon>
        <taxon>Actinomycetota</taxon>
        <taxon>Actinomycetes</taxon>
        <taxon>Micrococcales</taxon>
        <taxon>Cellulomonadaceae</taxon>
        <taxon>Cellulomonas</taxon>
    </lineage>
</organism>
<evidence type="ECO:0000256" key="1">
    <source>
        <dbReference type="ARBA" id="ARBA00009437"/>
    </source>
</evidence>
<dbReference type="GO" id="GO:0003677">
    <property type="term" value="F:DNA binding"/>
    <property type="evidence" value="ECO:0007669"/>
    <property type="project" value="UniProtKB-KW"/>
</dbReference>
<dbReference type="GO" id="GO:0003700">
    <property type="term" value="F:DNA-binding transcription factor activity"/>
    <property type="evidence" value="ECO:0007669"/>
    <property type="project" value="TreeGrafter"/>
</dbReference>
<dbReference type="Pfam" id="PF03466">
    <property type="entry name" value="LysR_substrate"/>
    <property type="match status" value="1"/>
</dbReference>
<feature type="region of interest" description="Disordered" evidence="5">
    <location>
        <begin position="187"/>
        <end position="221"/>
    </location>
</feature>
<evidence type="ECO:0000256" key="4">
    <source>
        <dbReference type="ARBA" id="ARBA00023163"/>
    </source>
</evidence>
<dbReference type="GO" id="GO:0032993">
    <property type="term" value="C:protein-DNA complex"/>
    <property type="evidence" value="ECO:0007669"/>
    <property type="project" value="TreeGrafter"/>
</dbReference>
<evidence type="ECO:0000259" key="6">
    <source>
        <dbReference type="Pfam" id="PF03466"/>
    </source>
</evidence>
<accession>A0A511JBH1</accession>
<dbReference type="SUPFAM" id="SSF53850">
    <property type="entry name" value="Periplasmic binding protein-like II"/>
    <property type="match status" value="1"/>
</dbReference>
<keyword evidence="2" id="KW-0805">Transcription regulation</keyword>
<comment type="caution">
    <text evidence="7">The sequence shown here is derived from an EMBL/GenBank/DDBJ whole genome shotgun (WGS) entry which is preliminary data.</text>
</comment>
<comment type="similarity">
    <text evidence="1">Belongs to the LysR transcriptional regulatory family.</text>
</comment>
<evidence type="ECO:0000256" key="5">
    <source>
        <dbReference type="SAM" id="MobiDB-lite"/>
    </source>
</evidence>
<dbReference type="CDD" id="cd05466">
    <property type="entry name" value="PBP2_LTTR_substrate"/>
    <property type="match status" value="1"/>
</dbReference>
<name>A0A511JBH1_9CELL</name>
<dbReference type="PANTHER" id="PTHR30346:SF0">
    <property type="entry name" value="HCA OPERON TRANSCRIPTIONAL ACTIVATOR HCAR"/>
    <property type="match status" value="1"/>
</dbReference>
<evidence type="ECO:0000313" key="8">
    <source>
        <dbReference type="Proteomes" id="UP000321720"/>
    </source>
</evidence>
<dbReference type="RefSeq" id="WP_146842987.1">
    <property type="nucleotide sequence ID" value="NZ_BJWG01000008.1"/>
</dbReference>
<keyword evidence="8" id="KW-1185">Reference proteome</keyword>
<proteinExistence type="inferred from homology"/>
<gene>
    <name evidence="7" type="ORF">CCO02nite_19980</name>
</gene>
<dbReference type="InterPro" id="IPR005119">
    <property type="entry name" value="LysR_subst-bd"/>
</dbReference>
<keyword evidence="4" id="KW-0804">Transcription</keyword>
<keyword evidence="3" id="KW-0238">DNA-binding</keyword>
<evidence type="ECO:0000256" key="2">
    <source>
        <dbReference type="ARBA" id="ARBA00023015"/>
    </source>
</evidence>
<reference evidence="7 8" key="1">
    <citation type="submission" date="2019-07" db="EMBL/GenBank/DDBJ databases">
        <title>Whole genome shotgun sequence of Cellulomonas composti NBRC 100758.</title>
        <authorList>
            <person name="Hosoyama A."/>
            <person name="Uohara A."/>
            <person name="Ohji S."/>
            <person name="Ichikawa N."/>
        </authorList>
    </citation>
    <scope>NUCLEOTIDE SEQUENCE [LARGE SCALE GENOMIC DNA]</scope>
    <source>
        <strain evidence="7 8">NBRC 100758</strain>
    </source>
</reference>
<dbReference type="Gene3D" id="3.40.190.10">
    <property type="entry name" value="Periplasmic binding protein-like II"/>
    <property type="match status" value="2"/>
</dbReference>
<protein>
    <recommendedName>
        <fullName evidence="6">LysR substrate-binding domain-containing protein</fullName>
    </recommendedName>
</protein>
<feature type="domain" description="LysR substrate-binding" evidence="6">
    <location>
        <begin position="4"/>
        <end position="187"/>
    </location>
</feature>
<sequence>MSTFRLGLVPGVNPDRWLRVWGERVTDVPLLVVPVAAAQAEAALRAGELEAALLRLPVDRDGLDAIPLYTEASVVVVRKDHLFTAADEVALEDFADETLVVPGDDVLGWADPPGERFAGPVPTTSDAVDLVAAGHAVLVLPHSLARLHLRKGLTTQPVPDAPGSTVALAWPTDAYDELTEELIGIVRGRTANSSRGSRAQQPARAPERRPQPQPARKRRRR</sequence>
<dbReference type="AlphaFoldDB" id="A0A511JBH1"/>
<dbReference type="OrthoDB" id="3636008at2"/>
<dbReference type="Proteomes" id="UP000321720">
    <property type="component" value="Unassembled WGS sequence"/>
</dbReference>
<evidence type="ECO:0000256" key="3">
    <source>
        <dbReference type="ARBA" id="ARBA00023125"/>
    </source>
</evidence>